<dbReference type="EMBL" id="WBZB01000051">
    <property type="protein sequence ID" value="KAB3526656.1"/>
    <property type="molecule type" value="Genomic_DNA"/>
</dbReference>
<sequence length="187" mass="20902">MKKLMVILFIAVLALTMLACGRQVEEVPQDQDPNNNGNGTVVDPNPADEEKEVTLYFMNQEYIETGNEEVEKVIEVKREVTVGEQSLEEAVMAELQKKPEEGMYTSLENIKILSVETVENTAYVNISSDGLYGGSLEEISLMNQVVLTLTDLPDIKAVQFLVDGSKRETLMGHFLIEEPITREDIGF</sequence>
<feature type="chain" id="PRO_5038689924" evidence="2">
    <location>
        <begin position="20"/>
        <end position="187"/>
    </location>
</feature>
<dbReference type="Pfam" id="PF10646">
    <property type="entry name" value="Germane"/>
    <property type="match status" value="1"/>
</dbReference>
<dbReference type="RefSeq" id="WP_151866922.1">
    <property type="nucleotide sequence ID" value="NZ_WBZB01000051.1"/>
</dbReference>
<dbReference type="OrthoDB" id="1954033at2"/>
<feature type="region of interest" description="Disordered" evidence="1">
    <location>
        <begin position="26"/>
        <end position="48"/>
    </location>
</feature>
<organism evidence="4 5">
    <name type="scientific">Alkaliphilus serpentinus</name>
    <dbReference type="NCBI Taxonomy" id="1482731"/>
    <lineage>
        <taxon>Bacteria</taxon>
        <taxon>Bacillati</taxon>
        <taxon>Bacillota</taxon>
        <taxon>Clostridia</taxon>
        <taxon>Peptostreptococcales</taxon>
        <taxon>Natronincolaceae</taxon>
        <taxon>Alkaliphilus</taxon>
    </lineage>
</organism>
<name>A0A833HLT3_9FIRM</name>
<feature type="signal peptide" evidence="2">
    <location>
        <begin position="1"/>
        <end position="19"/>
    </location>
</feature>
<reference evidence="4 5" key="1">
    <citation type="submission" date="2019-10" db="EMBL/GenBank/DDBJ databases">
        <title>Alkaliphilus serpentinus sp. nov. and Alkaliphilus pronyensis sp. nov., two novel anaerobic alkaliphilic species isolated from the serpentinized-hosted hydrothermal field of the Prony Bay (New Caledonia).</title>
        <authorList>
            <person name="Postec A."/>
        </authorList>
    </citation>
    <scope>NUCLEOTIDE SEQUENCE [LARGE SCALE GENOMIC DNA]</scope>
    <source>
        <strain evidence="4 5">LacT</strain>
    </source>
</reference>
<dbReference type="SMART" id="SM00909">
    <property type="entry name" value="Germane"/>
    <property type="match status" value="1"/>
</dbReference>
<dbReference type="InterPro" id="IPR019606">
    <property type="entry name" value="GerMN"/>
</dbReference>
<proteinExistence type="predicted"/>
<dbReference type="PROSITE" id="PS51257">
    <property type="entry name" value="PROKAR_LIPOPROTEIN"/>
    <property type="match status" value="1"/>
</dbReference>
<dbReference type="AlphaFoldDB" id="A0A833HLT3"/>
<protein>
    <submittedName>
        <fullName evidence="4">GerMN domain-containing protein</fullName>
    </submittedName>
</protein>
<evidence type="ECO:0000313" key="5">
    <source>
        <dbReference type="Proteomes" id="UP000465601"/>
    </source>
</evidence>
<accession>A0A833HLT3</accession>
<gene>
    <name evidence="4" type="ORF">F8153_13725</name>
</gene>
<evidence type="ECO:0000256" key="1">
    <source>
        <dbReference type="SAM" id="MobiDB-lite"/>
    </source>
</evidence>
<comment type="caution">
    <text evidence="4">The sequence shown here is derived from an EMBL/GenBank/DDBJ whole genome shotgun (WGS) entry which is preliminary data.</text>
</comment>
<dbReference type="Proteomes" id="UP000465601">
    <property type="component" value="Unassembled WGS sequence"/>
</dbReference>
<keyword evidence="2" id="KW-0732">Signal</keyword>
<keyword evidence="5" id="KW-1185">Reference proteome</keyword>
<evidence type="ECO:0000259" key="3">
    <source>
        <dbReference type="SMART" id="SM00909"/>
    </source>
</evidence>
<feature type="domain" description="GerMN" evidence="3">
    <location>
        <begin position="88"/>
        <end position="171"/>
    </location>
</feature>
<evidence type="ECO:0000256" key="2">
    <source>
        <dbReference type="SAM" id="SignalP"/>
    </source>
</evidence>
<evidence type="ECO:0000313" key="4">
    <source>
        <dbReference type="EMBL" id="KAB3526656.1"/>
    </source>
</evidence>